<evidence type="ECO:0000259" key="5">
    <source>
        <dbReference type="Pfam" id="PF10033"/>
    </source>
</evidence>
<protein>
    <recommendedName>
        <fullName evidence="3">Autophagy-related protein 13</fullName>
    </recommendedName>
</protein>
<dbReference type="AlphaFoldDB" id="A0A0D0ARS5"/>
<dbReference type="InterPro" id="IPR018731">
    <property type="entry name" value="Atg13_N"/>
</dbReference>
<sequence length="300" mass="32533">MRCRCVWTREGQESNRSMSDLWSLQPLEIQMLLVVPNTPPSDQRLAYRPSGTSHVPVNTKYRYILLESRLLDCRITPSSSSFSSDSKGSSGGTDLPTVYKQGIPFSRAVYSLLRLLPAWQLSTQLKSQEDGNGGLGIRVRAKGDTGSDFDESAVLSFHSSFDLLTSSHTFASIQHPLGALILMCTYLPSPVFGIDGLDSLLSSGFRFLDTGTSTTCQDPTVNSSTLGMSSPPSPRDVHRHIDPPSQTVTCTSSDVDSIAEHFIIPAPSLRAGQPLLPITRATTATAISTQPLFGLADRLK</sequence>
<dbReference type="PANTHER" id="PTHR13430:SF4">
    <property type="entry name" value="AUTOPHAGY-RELATED PROTEIN 13"/>
    <property type="match status" value="1"/>
</dbReference>
<dbReference type="GO" id="GO:0000423">
    <property type="term" value="P:mitophagy"/>
    <property type="evidence" value="ECO:0007669"/>
    <property type="project" value="TreeGrafter"/>
</dbReference>
<dbReference type="PANTHER" id="PTHR13430">
    <property type="match status" value="1"/>
</dbReference>
<dbReference type="InterPro" id="IPR040182">
    <property type="entry name" value="ATG13"/>
</dbReference>
<evidence type="ECO:0000313" key="6">
    <source>
        <dbReference type="EMBL" id="KIK53050.1"/>
    </source>
</evidence>
<dbReference type="InterPro" id="IPR036570">
    <property type="entry name" value="HORMA_dom_sf"/>
</dbReference>
<dbReference type="GO" id="GO:0034727">
    <property type="term" value="P:piecemeal microautophagy of the nucleus"/>
    <property type="evidence" value="ECO:0007669"/>
    <property type="project" value="TreeGrafter"/>
</dbReference>
<dbReference type="GO" id="GO:0034497">
    <property type="term" value="P:protein localization to phagophore assembly site"/>
    <property type="evidence" value="ECO:0007669"/>
    <property type="project" value="TreeGrafter"/>
</dbReference>
<accession>A0A0D0ARS5</accession>
<dbReference type="Proteomes" id="UP000053593">
    <property type="component" value="Unassembled WGS sequence"/>
</dbReference>
<dbReference type="GO" id="GO:0005829">
    <property type="term" value="C:cytosol"/>
    <property type="evidence" value="ECO:0007669"/>
    <property type="project" value="TreeGrafter"/>
</dbReference>
<evidence type="ECO:0000256" key="4">
    <source>
        <dbReference type="SAM" id="MobiDB-lite"/>
    </source>
</evidence>
<feature type="domain" description="Autophagy-related protein 13 N-terminal" evidence="5">
    <location>
        <begin position="16"/>
        <end position="189"/>
    </location>
</feature>
<name>A0A0D0ARS5_9AGAR</name>
<dbReference type="HOGENOM" id="CLU_927672_0_0_1"/>
<gene>
    <name evidence="6" type="ORF">GYMLUDRAFT_944987</name>
</gene>
<dbReference type="GO" id="GO:0000407">
    <property type="term" value="C:phagophore assembly site"/>
    <property type="evidence" value="ECO:0007669"/>
    <property type="project" value="TreeGrafter"/>
</dbReference>
<evidence type="ECO:0000256" key="1">
    <source>
        <dbReference type="ARBA" id="ARBA00005246"/>
    </source>
</evidence>
<organism evidence="6 7">
    <name type="scientific">Collybiopsis luxurians FD-317 M1</name>
    <dbReference type="NCBI Taxonomy" id="944289"/>
    <lineage>
        <taxon>Eukaryota</taxon>
        <taxon>Fungi</taxon>
        <taxon>Dikarya</taxon>
        <taxon>Basidiomycota</taxon>
        <taxon>Agaricomycotina</taxon>
        <taxon>Agaricomycetes</taxon>
        <taxon>Agaricomycetidae</taxon>
        <taxon>Agaricales</taxon>
        <taxon>Marasmiineae</taxon>
        <taxon>Omphalotaceae</taxon>
        <taxon>Collybiopsis</taxon>
        <taxon>Collybiopsis luxurians</taxon>
    </lineage>
</organism>
<feature type="region of interest" description="Disordered" evidence="4">
    <location>
        <begin position="220"/>
        <end position="242"/>
    </location>
</feature>
<dbReference type="GO" id="GO:1990316">
    <property type="term" value="C:Atg1/ULK1 kinase complex"/>
    <property type="evidence" value="ECO:0007669"/>
    <property type="project" value="InterPro"/>
</dbReference>
<evidence type="ECO:0000256" key="2">
    <source>
        <dbReference type="ARBA" id="ARBA00023006"/>
    </source>
</evidence>
<comment type="similarity">
    <text evidence="1 3">Belongs to the ATG13 family. Fungi subfamily.</text>
</comment>
<feature type="compositionally biased region" description="Polar residues" evidence="4">
    <location>
        <begin position="220"/>
        <end position="230"/>
    </location>
</feature>
<dbReference type="Pfam" id="PF10033">
    <property type="entry name" value="ATG13"/>
    <property type="match status" value="1"/>
</dbReference>
<keyword evidence="7" id="KW-1185">Reference proteome</keyword>
<dbReference type="OrthoDB" id="70161at2759"/>
<evidence type="ECO:0000313" key="7">
    <source>
        <dbReference type="Proteomes" id="UP000053593"/>
    </source>
</evidence>
<proteinExistence type="inferred from homology"/>
<evidence type="ECO:0000256" key="3">
    <source>
        <dbReference type="RuleBase" id="RU361214"/>
    </source>
</evidence>
<dbReference type="Gene3D" id="3.30.900.10">
    <property type="entry name" value="HORMA domain"/>
    <property type="match status" value="1"/>
</dbReference>
<keyword evidence="2 3" id="KW-0072">Autophagy</keyword>
<reference evidence="6 7" key="1">
    <citation type="submission" date="2014-04" db="EMBL/GenBank/DDBJ databases">
        <title>Evolutionary Origins and Diversification of the Mycorrhizal Mutualists.</title>
        <authorList>
            <consortium name="DOE Joint Genome Institute"/>
            <consortium name="Mycorrhizal Genomics Consortium"/>
            <person name="Kohler A."/>
            <person name="Kuo A."/>
            <person name="Nagy L.G."/>
            <person name="Floudas D."/>
            <person name="Copeland A."/>
            <person name="Barry K.W."/>
            <person name="Cichocki N."/>
            <person name="Veneault-Fourrey C."/>
            <person name="LaButti K."/>
            <person name="Lindquist E.A."/>
            <person name="Lipzen A."/>
            <person name="Lundell T."/>
            <person name="Morin E."/>
            <person name="Murat C."/>
            <person name="Riley R."/>
            <person name="Ohm R."/>
            <person name="Sun H."/>
            <person name="Tunlid A."/>
            <person name="Henrissat B."/>
            <person name="Grigoriev I.V."/>
            <person name="Hibbett D.S."/>
            <person name="Martin F."/>
        </authorList>
    </citation>
    <scope>NUCLEOTIDE SEQUENCE [LARGE SCALE GENOMIC DNA]</scope>
    <source>
        <strain evidence="6 7">FD-317 M1</strain>
    </source>
</reference>
<dbReference type="EMBL" id="KN834834">
    <property type="protein sequence ID" value="KIK53050.1"/>
    <property type="molecule type" value="Genomic_DNA"/>
</dbReference>